<gene>
    <name evidence="1" type="ORF">TbgDal_VI2640</name>
</gene>
<evidence type="ECO:0000313" key="1">
    <source>
        <dbReference type="EMBL" id="CBH11786.1"/>
    </source>
</evidence>
<dbReference type="RefSeq" id="XP_011774071.1">
    <property type="nucleotide sequence ID" value="XM_011775769.1"/>
</dbReference>
<dbReference type="VEuPathDB" id="TriTrypDB:Tbg972.6.2640"/>
<organism evidence="1 2">
    <name type="scientific">Trypanosoma brucei gambiense (strain MHOM/CI/86/DAL972)</name>
    <dbReference type="NCBI Taxonomy" id="679716"/>
    <lineage>
        <taxon>Eukaryota</taxon>
        <taxon>Discoba</taxon>
        <taxon>Euglenozoa</taxon>
        <taxon>Kinetoplastea</taxon>
        <taxon>Metakinetoplastina</taxon>
        <taxon>Trypanosomatida</taxon>
        <taxon>Trypanosomatidae</taxon>
        <taxon>Trypanosoma</taxon>
    </lineage>
</organism>
<protein>
    <submittedName>
        <fullName evidence="1">Uncharacterized protein</fullName>
    </submittedName>
</protein>
<dbReference type="OrthoDB" id="241845at2759"/>
<accession>C9ZQV6</accession>
<sequence length="465" mass="52000">MYRFSISGSALPSSVDWALLRHLPTWRLNKYTMDPVKGVGKDIECTDDEPSPFWVSGREIRLLRMTMSRSSASPACGSFSYGERKSRIADKSKQCGWGNDFVRWNRAISVFGVPYLNAADTSFCSVFDSVTCVNFEIPLTEGGGVAWLPNGAPLSSSLRCFVEENVTKRGITSDFSFHSPYWLEVEGFQSRWPGVDVAPAASPLYIKDVPKGFINAEQTTDASRFDSVSCGPQRQHECLLISGVYHVSLNSSLKLADALAKMTKAEEGQLLLPPSLHETSFSRSMPLQGSPQCSEMEKINPCNLWVDVEFIEAVGWSVHSAAVGVELHKTQLLLNQRPFPLQQSGSDNSVTLINAVFIVERDDLLNFITYKPDLIGFTQKIFIYSFTVIRLAFQAYKMKYTSTTWVVASALEGFNIRARKTDGLVGVEVKLFIRQQNKHFTTVVVNRDELNMSDETVMELQQRCV</sequence>
<dbReference type="GeneID" id="23861910"/>
<dbReference type="EMBL" id="FN554969">
    <property type="protein sequence ID" value="CBH11786.1"/>
    <property type="molecule type" value="Genomic_DNA"/>
</dbReference>
<dbReference type="KEGG" id="tbg:TbgDal_VI2640"/>
<evidence type="ECO:0000313" key="2">
    <source>
        <dbReference type="Proteomes" id="UP000002316"/>
    </source>
</evidence>
<dbReference type="Proteomes" id="UP000002316">
    <property type="component" value="Chromosome 6"/>
</dbReference>
<name>C9ZQV6_TRYB9</name>
<dbReference type="AlphaFoldDB" id="C9ZQV6"/>
<proteinExistence type="predicted"/>
<reference evidence="2" key="1">
    <citation type="journal article" date="2010" name="PLoS Negl. Trop. Dis.">
        <title>The genome sequence of Trypanosoma brucei gambiense, causative agent of chronic human african trypanosomiasis.</title>
        <authorList>
            <person name="Jackson A.P."/>
            <person name="Sanders M."/>
            <person name="Berry A."/>
            <person name="McQuillan J."/>
            <person name="Aslett M.A."/>
            <person name="Quail M.A."/>
            <person name="Chukualim B."/>
            <person name="Capewell P."/>
            <person name="MacLeod A."/>
            <person name="Melville S.E."/>
            <person name="Gibson W."/>
            <person name="Barry J.D."/>
            <person name="Berriman M."/>
            <person name="Hertz-Fowler C."/>
        </authorList>
    </citation>
    <scope>NUCLEOTIDE SEQUENCE [LARGE SCALE GENOMIC DNA]</scope>
    <source>
        <strain evidence="2">MHOM/CI/86/DAL972</strain>
    </source>
</reference>